<comment type="caution">
    <text evidence="7">The sequence shown here is derived from an EMBL/GenBank/DDBJ whole genome shotgun (WGS) entry which is preliminary data.</text>
</comment>
<evidence type="ECO:0000256" key="3">
    <source>
        <dbReference type="ARBA" id="ARBA00022723"/>
    </source>
</evidence>
<dbReference type="Gene3D" id="1.10.630.10">
    <property type="entry name" value="Cytochrome P450"/>
    <property type="match status" value="1"/>
</dbReference>
<dbReference type="GO" id="GO:0016705">
    <property type="term" value="F:oxidoreductase activity, acting on paired donors, with incorporation or reduction of molecular oxygen"/>
    <property type="evidence" value="ECO:0007669"/>
    <property type="project" value="InterPro"/>
</dbReference>
<proteinExistence type="inferred from homology"/>
<dbReference type="GO" id="GO:0005506">
    <property type="term" value="F:iron ion binding"/>
    <property type="evidence" value="ECO:0007669"/>
    <property type="project" value="InterPro"/>
</dbReference>
<accession>A0AAE1KHL1</accession>
<protein>
    <submittedName>
        <fullName evidence="7">Uncharacterized protein</fullName>
    </submittedName>
</protein>
<keyword evidence="6" id="KW-0472">Membrane</keyword>
<comment type="similarity">
    <text evidence="1">Belongs to the cytochrome P450 family.</text>
</comment>
<keyword evidence="4" id="KW-0560">Oxidoreductase</keyword>
<dbReference type="InterPro" id="IPR001128">
    <property type="entry name" value="Cyt_P450"/>
</dbReference>
<dbReference type="PANTHER" id="PTHR47955">
    <property type="entry name" value="CYTOCHROME P450 FAMILY 71 PROTEIN"/>
    <property type="match status" value="1"/>
</dbReference>
<evidence type="ECO:0000256" key="2">
    <source>
        <dbReference type="ARBA" id="ARBA00022617"/>
    </source>
</evidence>
<evidence type="ECO:0000256" key="5">
    <source>
        <dbReference type="ARBA" id="ARBA00023004"/>
    </source>
</evidence>
<dbReference type="AlphaFoldDB" id="A0AAE1KHL1"/>
<keyword evidence="8" id="KW-1185">Reference proteome</keyword>
<evidence type="ECO:0000313" key="8">
    <source>
        <dbReference type="Proteomes" id="UP001293593"/>
    </source>
</evidence>
<dbReference type="GO" id="GO:0004497">
    <property type="term" value="F:monooxygenase activity"/>
    <property type="evidence" value="ECO:0007669"/>
    <property type="project" value="InterPro"/>
</dbReference>
<reference evidence="7" key="1">
    <citation type="submission" date="2023-10" db="EMBL/GenBank/DDBJ databases">
        <title>Chromosome-level genome of the transformable northern wattle, Acacia crassicarpa.</title>
        <authorList>
            <person name="Massaro I."/>
            <person name="Sinha N.R."/>
            <person name="Poethig S."/>
            <person name="Leichty A.R."/>
        </authorList>
    </citation>
    <scope>NUCLEOTIDE SEQUENCE</scope>
    <source>
        <strain evidence="7">Acra3RX</strain>
        <tissue evidence="7">Leaf</tissue>
    </source>
</reference>
<evidence type="ECO:0000256" key="6">
    <source>
        <dbReference type="SAM" id="Phobius"/>
    </source>
</evidence>
<evidence type="ECO:0000256" key="1">
    <source>
        <dbReference type="ARBA" id="ARBA00010617"/>
    </source>
</evidence>
<dbReference type="Proteomes" id="UP001293593">
    <property type="component" value="Unassembled WGS sequence"/>
</dbReference>
<organism evidence="7 8">
    <name type="scientific">Acacia crassicarpa</name>
    <name type="common">northern wattle</name>
    <dbReference type="NCBI Taxonomy" id="499986"/>
    <lineage>
        <taxon>Eukaryota</taxon>
        <taxon>Viridiplantae</taxon>
        <taxon>Streptophyta</taxon>
        <taxon>Embryophyta</taxon>
        <taxon>Tracheophyta</taxon>
        <taxon>Spermatophyta</taxon>
        <taxon>Magnoliopsida</taxon>
        <taxon>eudicotyledons</taxon>
        <taxon>Gunneridae</taxon>
        <taxon>Pentapetalae</taxon>
        <taxon>rosids</taxon>
        <taxon>fabids</taxon>
        <taxon>Fabales</taxon>
        <taxon>Fabaceae</taxon>
        <taxon>Caesalpinioideae</taxon>
        <taxon>mimosoid clade</taxon>
        <taxon>Acacieae</taxon>
        <taxon>Acacia</taxon>
    </lineage>
</organism>
<keyword evidence="2" id="KW-0349">Heme</keyword>
<keyword evidence="6" id="KW-1133">Transmembrane helix</keyword>
<dbReference type="GO" id="GO:0020037">
    <property type="term" value="F:heme binding"/>
    <property type="evidence" value="ECO:0007669"/>
    <property type="project" value="InterPro"/>
</dbReference>
<name>A0AAE1KHL1_9FABA</name>
<dbReference type="SUPFAM" id="SSF48264">
    <property type="entry name" value="Cytochrome P450"/>
    <property type="match status" value="1"/>
</dbReference>
<dbReference type="Pfam" id="PF00067">
    <property type="entry name" value="p450"/>
    <property type="match status" value="1"/>
</dbReference>
<keyword evidence="5" id="KW-0408">Iron</keyword>
<dbReference type="PRINTS" id="PR00463">
    <property type="entry name" value="EP450I"/>
</dbReference>
<keyword evidence="6" id="KW-0812">Transmembrane</keyword>
<evidence type="ECO:0000256" key="4">
    <source>
        <dbReference type="ARBA" id="ARBA00023002"/>
    </source>
</evidence>
<keyword evidence="3" id="KW-0479">Metal-binding</keyword>
<dbReference type="InterPro" id="IPR002401">
    <property type="entry name" value="Cyt_P450_E_grp-I"/>
</dbReference>
<dbReference type="InterPro" id="IPR036396">
    <property type="entry name" value="Cyt_P450_sf"/>
</dbReference>
<evidence type="ECO:0000313" key="7">
    <source>
        <dbReference type="EMBL" id="KAK4275344.1"/>
    </source>
</evidence>
<feature type="transmembrane region" description="Helical" evidence="6">
    <location>
        <begin position="6"/>
        <end position="29"/>
    </location>
</feature>
<dbReference type="PANTHER" id="PTHR47955:SF8">
    <property type="entry name" value="CYTOCHROME P450 71D11-LIKE"/>
    <property type="match status" value="1"/>
</dbReference>
<sequence>MGVVAFLGSLDVATIFLTSAISLVFLKIVQRAIWGPRKKLPPGPWRLPVIESYHHVHGGPRHHRISDLAKQYGPVMMLKMGETPTLVVSSPELAREIMKTQDANFAQRPRLPAAEVVLYGCSNITFSPVGAHWKLLRKMFALQLVMYIYI</sequence>
<gene>
    <name evidence="7" type="ORF">QN277_018443</name>
</gene>
<dbReference type="EMBL" id="JAWXYG010000004">
    <property type="protein sequence ID" value="KAK4275344.1"/>
    <property type="molecule type" value="Genomic_DNA"/>
</dbReference>